<reference evidence="11 12" key="2">
    <citation type="journal article" date="2016" name="Environ. Microbiol. Rep.">
        <title>Metagenomic evidence for the presence of phototrophic Gemmatimonadetes bacteria in diverse environments.</title>
        <authorList>
            <person name="Zeng Y."/>
            <person name="Baumbach J."/>
            <person name="Barbosa E.G."/>
            <person name="Azevedo V."/>
            <person name="Zhang C."/>
            <person name="Koblizek M."/>
        </authorList>
    </citation>
    <scope>NUCLEOTIDE SEQUENCE [LARGE SCALE GENOMIC DNA]</scope>
    <source>
        <strain evidence="11 12">AP64</strain>
    </source>
</reference>
<evidence type="ECO:0000256" key="5">
    <source>
        <dbReference type="ARBA" id="ARBA00022605"/>
    </source>
</evidence>
<organism evidence="11 12">
    <name type="scientific">Gemmatimonas phototrophica</name>
    <dbReference type="NCBI Taxonomy" id="1379270"/>
    <lineage>
        <taxon>Bacteria</taxon>
        <taxon>Pseudomonadati</taxon>
        <taxon>Gemmatimonadota</taxon>
        <taxon>Gemmatimonadia</taxon>
        <taxon>Gemmatimonadales</taxon>
        <taxon>Gemmatimonadaceae</taxon>
        <taxon>Gemmatimonas</taxon>
    </lineage>
</organism>
<dbReference type="Gene3D" id="3.20.20.70">
    <property type="entry name" value="Aldolase class I"/>
    <property type="match status" value="1"/>
</dbReference>
<dbReference type="OrthoDB" id="9786954at2"/>
<dbReference type="InterPro" id="IPR001240">
    <property type="entry name" value="PRAI_dom"/>
</dbReference>
<feature type="domain" description="N-(5'phosphoribosyl) anthranilate isomerase (PRAI)" evidence="10">
    <location>
        <begin position="71"/>
        <end position="213"/>
    </location>
</feature>
<evidence type="ECO:0000256" key="9">
    <source>
        <dbReference type="HAMAP-Rule" id="MF_00135"/>
    </source>
</evidence>
<dbReference type="InterPro" id="IPR044643">
    <property type="entry name" value="TrpF_fam"/>
</dbReference>
<dbReference type="PANTHER" id="PTHR42894">
    <property type="entry name" value="N-(5'-PHOSPHORIBOSYL)ANTHRANILATE ISOMERASE"/>
    <property type="match status" value="1"/>
</dbReference>
<keyword evidence="6 9" id="KW-0822">Tryptophan biosynthesis</keyword>
<dbReference type="InterPro" id="IPR011060">
    <property type="entry name" value="RibuloseP-bd_barrel"/>
</dbReference>
<comment type="similarity">
    <text evidence="9">Belongs to the TrpF family.</text>
</comment>
<dbReference type="Pfam" id="PF00697">
    <property type="entry name" value="PRAI"/>
    <property type="match status" value="1"/>
</dbReference>
<evidence type="ECO:0000259" key="10">
    <source>
        <dbReference type="Pfam" id="PF00697"/>
    </source>
</evidence>
<dbReference type="SUPFAM" id="SSF51366">
    <property type="entry name" value="Ribulose-phoshate binding barrel"/>
    <property type="match status" value="1"/>
</dbReference>
<evidence type="ECO:0000256" key="2">
    <source>
        <dbReference type="ARBA" id="ARBA00004664"/>
    </source>
</evidence>
<dbReference type="EC" id="5.3.1.24" evidence="3 9"/>
<comment type="catalytic activity">
    <reaction evidence="1 9">
        <text>N-(5-phospho-beta-D-ribosyl)anthranilate = 1-(2-carboxyphenylamino)-1-deoxy-D-ribulose 5-phosphate</text>
        <dbReference type="Rhea" id="RHEA:21540"/>
        <dbReference type="ChEBI" id="CHEBI:18277"/>
        <dbReference type="ChEBI" id="CHEBI:58613"/>
        <dbReference type="EC" id="5.3.1.24"/>
    </reaction>
</comment>
<evidence type="ECO:0000256" key="3">
    <source>
        <dbReference type="ARBA" id="ARBA00012572"/>
    </source>
</evidence>
<dbReference type="eggNOG" id="COG0135">
    <property type="taxonomic scope" value="Bacteria"/>
</dbReference>
<accession>A0A143BN96</accession>
<evidence type="ECO:0000256" key="4">
    <source>
        <dbReference type="ARBA" id="ARBA00022272"/>
    </source>
</evidence>
<evidence type="ECO:0000256" key="7">
    <source>
        <dbReference type="ARBA" id="ARBA00023141"/>
    </source>
</evidence>
<keyword evidence="5 9" id="KW-0028">Amino-acid biosynthesis</keyword>
<dbReference type="STRING" id="1379270.GEMMAAP_16100"/>
<dbReference type="CDD" id="cd00405">
    <property type="entry name" value="PRAI"/>
    <property type="match status" value="1"/>
</dbReference>
<keyword evidence="8 9" id="KW-0413">Isomerase</keyword>
<comment type="pathway">
    <text evidence="2 9">Amino-acid biosynthesis; L-tryptophan biosynthesis; L-tryptophan from chorismate: step 3/5.</text>
</comment>
<dbReference type="UniPathway" id="UPA00035">
    <property type="reaction ID" value="UER00042"/>
</dbReference>
<dbReference type="AlphaFoldDB" id="A0A143BN96"/>
<evidence type="ECO:0000256" key="8">
    <source>
        <dbReference type="ARBA" id="ARBA00023235"/>
    </source>
</evidence>
<dbReference type="KEGG" id="gph:GEMMAAP_16100"/>
<evidence type="ECO:0000256" key="1">
    <source>
        <dbReference type="ARBA" id="ARBA00001164"/>
    </source>
</evidence>
<evidence type="ECO:0000313" key="11">
    <source>
        <dbReference type="EMBL" id="AMW05904.1"/>
    </source>
</evidence>
<dbReference type="GO" id="GO:0000162">
    <property type="term" value="P:L-tryptophan biosynthetic process"/>
    <property type="evidence" value="ECO:0007669"/>
    <property type="project" value="UniProtKB-UniRule"/>
</dbReference>
<gene>
    <name evidence="9" type="primary">trpF</name>
    <name evidence="11" type="ORF">GEMMAAP_16100</name>
</gene>
<dbReference type="PANTHER" id="PTHR42894:SF1">
    <property type="entry name" value="N-(5'-PHOSPHORIBOSYL)ANTHRANILATE ISOMERASE"/>
    <property type="match status" value="1"/>
</dbReference>
<dbReference type="HAMAP" id="MF_00135">
    <property type="entry name" value="PRAI"/>
    <property type="match status" value="1"/>
</dbReference>
<keyword evidence="12" id="KW-1185">Reference proteome</keyword>
<dbReference type="InterPro" id="IPR013785">
    <property type="entry name" value="Aldolase_TIM"/>
</dbReference>
<dbReference type="RefSeq" id="WP_026848373.1">
    <property type="nucleotide sequence ID" value="NZ_CP011454.1"/>
</dbReference>
<proteinExistence type="inferred from homology"/>
<reference evidence="11 12" key="1">
    <citation type="journal article" date="2014" name="Proc. Natl. Acad. Sci. U.S.A.">
        <title>Functional type 2 photosynthetic reaction centers found in the rare bacterial phylum Gemmatimonadetes.</title>
        <authorList>
            <person name="Zeng Y."/>
            <person name="Feng F."/>
            <person name="Medova H."/>
            <person name="Dean J."/>
            <person name="Koblizek M."/>
        </authorList>
    </citation>
    <scope>NUCLEOTIDE SEQUENCE [LARGE SCALE GENOMIC DNA]</scope>
    <source>
        <strain evidence="11 12">AP64</strain>
    </source>
</reference>
<protein>
    <recommendedName>
        <fullName evidence="4 9">N-(5'-phosphoribosyl)anthranilate isomerase</fullName>
        <shortName evidence="9">PRAI</shortName>
        <ecNumber evidence="3 9">5.3.1.24</ecNumber>
    </recommendedName>
</protein>
<dbReference type="GO" id="GO:0004640">
    <property type="term" value="F:phosphoribosylanthranilate isomerase activity"/>
    <property type="evidence" value="ECO:0007669"/>
    <property type="project" value="UniProtKB-UniRule"/>
</dbReference>
<dbReference type="Proteomes" id="UP000076404">
    <property type="component" value="Chromosome"/>
</dbReference>
<sequence>MPVPVVKICCIMSEAEAALAIMHGASALGLVSHMPSGPGVIDEALIGRIVRAVPAGIETFLLTSLQTPAEIAAQHARCSTTTLQLVDHVSVEVHHHLRRLLPGVRLVQVVHVVDDDSVGYAQECAPAVDALLLDSGNPALAVKELGGTGRTHDWQLSRRIRDTVAAPVYLAGGLTALNVRHAIDTVHPYGLDLCSGVRTNGQLDAGKLTTFMQAVTA</sequence>
<name>A0A143BN96_9BACT</name>
<evidence type="ECO:0000313" key="12">
    <source>
        <dbReference type="Proteomes" id="UP000076404"/>
    </source>
</evidence>
<keyword evidence="7 9" id="KW-0057">Aromatic amino acid biosynthesis</keyword>
<evidence type="ECO:0000256" key="6">
    <source>
        <dbReference type="ARBA" id="ARBA00022822"/>
    </source>
</evidence>
<dbReference type="EMBL" id="CP011454">
    <property type="protein sequence ID" value="AMW05904.1"/>
    <property type="molecule type" value="Genomic_DNA"/>
</dbReference>